<feature type="signal peptide" evidence="2">
    <location>
        <begin position="1"/>
        <end position="19"/>
    </location>
</feature>
<evidence type="ECO:0000259" key="4">
    <source>
        <dbReference type="Pfam" id="PF17148"/>
    </source>
</evidence>
<sequence>MRPLYAAVLLATVAAPAIAEDRAEAPLLRVEADQATGKILVTLPRPDADGVSGRYLYTPGLRSGLGAAPTSLDRGKLGETQLIAFRRVGRKVAVQYENPRFRVPGQPDARSPDFATSVVWMGEIARTNPDGTIVVDLAPFLATDTAGIAAALGQEGGSLGGGDAQGAGRGFKLDAALSAADPASVKVFPRNVEIDSLQTFASDTPGAEVSNIAPEPRRVTLSIHHSFMALPAPGYVPRRADPRVTGFATQAVDYGVPLGQDVVFDFANRFRLEKTDPRAARSRVKQPIIWYVDPAAPEPIRTALIEGASWWKAGFEAAGYIDAFDVRPLPAGADPLDARYSLITWVDRATRGWAYGQQVADPRTGEILRGMVVLGSERARQDIQIFQGLVDASLTGTGEPNDPAQVAIARLRQLAAHEVGHSIGFAHNFAASTQNRASVMDYPPPRITLVGGKPDLSDAYGVGLGAWDIATVDWLYGDDATADVKANAVAAKGWRYVPDDNARRPDTAQPWGGLWDDGADPVAELDRLMTVRRAAIAQFGERNLLPGEPMSTLRRRFVPIYLLHRYQLVAAAKSVGGVDFAYTVKGDPRGAPKAVPATSQRAAIAAILRTISPEALRLPPALPLLLSAPRNGTGNRQFDIELFETAGGPVFDPLVAADTATQLALGTLLAPRRLQRLEAQHAIDPAMPGVTALLDAVEAAAVTRFADSLTRRVATRAIVAMAQAGRANATPPEASALLNERVTRIATRLSKLTATGDEGTWAAGLSRQLLNPQTLATLIAERPRTPDVPPGDPIGDTDWMGPGGR</sequence>
<dbReference type="Proteomes" id="UP001597283">
    <property type="component" value="Unassembled WGS sequence"/>
</dbReference>
<keyword evidence="6" id="KW-1185">Reference proteome</keyword>
<keyword evidence="5" id="KW-0482">Metalloprotease</keyword>
<reference evidence="6" key="1">
    <citation type="journal article" date="2019" name="Int. J. Syst. Evol. Microbiol.">
        <title>The Global Catalogue of Microorganisms (GCM) 10K type strain sequencing project: providing services to taxonomists for standard genome sequencing and annotation.</title>
        <authorList>
            <consortium name="The Broad Institute Genomics Platform"/>
            <consortium name="The Broad Institute Genome Sequencing Center for Infectious Disease"/>
            <person name="Wu L."/>
            <person name="Ma J."/>
        </authorList>
    </citation>
    <scope>NUCLEOTIDE SEQUENCE [LARGE SCALE GENOMIC DNA]</scope>
    <source>
        <strain evidence="6">Q85</strain>
    </source>
</reference>
<comment type="caution">
    <text evidence="5">The sequence shown here is derived from an EMBL/GenBank/DDBJ whole genome shotgun (WGS) entry which is preliminary data.</text>
</comment>
<dbReference type="GO" id="GO:0008237">
    <property type="term" value="F:metallopeptidase activity"/>
    <property type="evidence" value="ECO:0007669"/>
    <property type="project" value="UniProtKB-KW"/>
</dbReference>
<dbReference type="CDD" id="cd04276">
    <property type="entry name" value="ZnMc_MMP_like_2"/>
    <property type="match status" value="1"/>
</dbReference>
<dbReference type="SUPFAM" id="SSF55486">
    <property type="entry name" value="Metalloproteases ('zincins'), catalytic domain"/>
    <property type="match status" value="1"/>
</dbReference>
<evidence type="ECO:0000259" key="3">
    <source>
        <dbReference type="Pfam" id="PF16313"/>
    </source>
</evidence>
<evidence type="ECO:0000313" key="6">
    <source>
        <dbReference type="Proteomes" id="UP001597283"/>
    </source>
</evidence>
<dbReference type="Gene3D" id="3.40.390.10">
    <property type="entry name" value="Collagenase (Catalytic Domain)"/>
    <property type="match status" value="1"/>
</dbReference>
<evidence type="ECO:0000313" key="5">
    <source>
        <dbReference type="EMBL" id="MFD1787116.1"/>
    </source>
</evidence>
<keyword evidence="2" id="KW-0732">Signal</keyword>
<dbReference type="Pfam" id="PF17148">
    <property type="entry name" value="DUF5117"/>
    <property type="match status" value="1"/>
</dbReference>
<evidence type="ECO:0000256" key="2">
    <source>
        <dbReference type="SAM" id="SignalP"/>
    </source>
</evidence>
<dbReference type="EMBL" id="JBHUFC010000002">
    <property type="protein sequence ID" value="MFD1787116.1"/>
    <property type="molecule type" value="Genomic_DNA"/>
</dbReference>
<organism evidence="5 6">
    <name type="scientific">Sphingomonas floccifaciens</name>
    <dbReference type="NCBI Taxonomy" id="1844115"/>
    <lineage>
        <taxon>Bacteria</taxon>
        <taxon>Pseudomonadati</taxon>
        <taxon>Pseudomonadota</taxon>
        <taxon>Alphaproteobacteria</taxon>
        <taxon>Sphingomonadales</taxon>
        <taxon>Sphingomonadaceae</taxon>
        <taxon>Sphingomonas</taxon>
    </lineage>
</organism>
<dbReference type="RefSeq" id="WP_380939485.1">
    <property type="nucleotide sequence ID" value="NZ_JBHUFC010000002.1"/>
</dbReference>
<name>A0ABW4NBA5_9SPHN</name>
<dbReference type="InterPro" id="IPR032534">
    <property type="entry name" value="EcxA_zinc-bd"/>
</dbReference>
<dbReference type="InterPro" id="IPR024079">
    <property type="entry name" value="MetalloPept_cat_dom_sf"/>
</dbReference>
<dbReference type="PANTHER" id="PTHR38478">
    <property type="entry name" value="PEPTIDASE M1A AND M12B"/>
    <property type="match status" value="1"/>
</dbReference>
<feature type="region of interest" description="Disordered" evidence="1">
    <location>
        <begin position="780"/>
        <end position="805"/>
    </location>
</feature>
<dbReference type="InterPro" id="IPR033413">
    <property type="entry name" value="DUF5117"/>
</dbReference>
<dbReference type="Pfam" id="PF16313">
    <property type="entry name" value="DUF4953"/>
    <property type="match status" value="1"/>
</dbReference>
<feature type="chain" id="PRO_5046951705" evidence="2">
    <location>
        <begin position="20"/>
        <end position="805"/>
    </location>
</feature>
<feature type="domain" description="EcxA zinc-binding" evidence="3">
    <location>
        <begin position="401"/>
        <end position="703"/>
    </location>
</feature>
<protein>
    <submittedName>
        <fullName evidence="5">Zinc-dependent metalloprotease</fullName>
    </submittedName>
</protein>
<keyword evidence="5" id="KW-0645">Protease</keyword>
<gene>
    <name evidence="5" type="ORF">ACFSC3_05995</name>
</gene>
<accession>A0ABW4NBA5</accession>
<feature type="domain" description="DUF5117" evidence="4">
    <location>
        <begin position="75"/>
        <end position="274"/>
    </location>
</feature>
<dbReference type="PANTHER" id="PTHR38478:SF1">
    <property type="entry name" value="ZINC DEPENDENT METALLOPROTEASE DOMAIN LIPOPROTEIN"/>
    <property type="match status" value="1"/>
</dbReference>
<proteinExistence type="predicted"/>
<dbReference type="InterPro" id="IPR034032">
    <property type="entry name" value="Zn_MMP-like_bac"/>
</dbReference>
<evidence type="ECO:0000256" key="1">
    <source>
        <dbReference type="SAM" id="MobiDB-lite"/>
    </source>
</evidence>
<keyword evidence="5" id="KW-0378">Hydrolase</keyword>